<reference evidence="1 2" key="1">
    <citation type="submission" date="2014-12" db="EMBL/GenBank/DDBJ databases">
        <title>Partial genome sequence of Streptococcus constellatus KCOM 1650 (= ChDC B144).</title>
        <authorList>
            <person name="Kook J.-K."/>
            <person name="Park S.-N."/>
            <person name="Lim Y.K."/>
            <person name="Jo E."/>
        </authorList>
    </citation>
    <scope>NUCLEOTIDE SEQUENCE [LARGE SCALE GENOMIC DNA]</scope>
    <source>
        <strain evidence="1 2">KCOM 1650</strain>
    </source>
</reference>
<proteinExistence type="predicted"/>
<gene>
    <name evidence="1" type="ORF">RN79_02155</name>
</gene>
<dbReference type="AlphaFoldDB" id="A0A0C1HM68"/>
<dbReference type="OrthoDB" id="2200206at2"/>
<evidence type="ECO:0000313" key="2">
    <source>
        <dbReference type="Proteomes" id="UP000031339"/>
    </source>
</evidence>
<dbReference type="Proteomes" id="UP000031339">
    <property type="component" value="Unassembled WGS sequence"/>
</dbReference>
<keyword evidence="1" id="KW-0456">Lyase</keyword>
<sequence length="209" mass="23994">MTDYINLALKYGGFTSLDRIYLEKVLDKLSNSQKLTFITPPPSVINAYFSELYQKKSPEAATDYFLELSKELSLFNSSPNFEEEKPFIRLNLSGKSYGFCFENEDGIGLIFPEIPEVIEPDLLFEIAQLFPHYLVYEDGKVIRMIPAAPEEIVQKQALSALTDCYELADGRIKLEGYNQEELSQLAQTYSGQLYYRSQNRSAMIYINKK</sequence>
<evidence type="ECO:0000313" key="1">
    <source>
        <dbReference type="EMBL" id="KIC78399.1"/>
    </source>
</evidence>
<organism evidence="1 2">
    <name type="scientific">Streptococcus constellatus</name>
    <dbReference type="NCBI Taxonomy" id="76860"/>
    <lineage>
        <taxon>Bacteria</taxon>
        <taxon>Bacillati</taxon>
        <taxon>Bacillota</taxon>
        <taxon>Bacilli</taxon>
        <taxon>Lactobacillales</taxon>
        <taxon>Streptococcaceae</taxon>
        <taxon>Streptococcus</taxon>
        <taxon>Streptococcus anginosus group</taxon>
    </lineage>
</organism>
<comment type="caution">
    <text evidence="1">The sequence shown here is derived from an EMBL/GenBank/DDBJ whole genome shotgun (WGS) entry which is preliminary data.</text>
</comment>
<dbReference type="STRING" id="862969.SCI_0704"/>
<dbReference type="eggNOG" id="COG4468">
    <property type="taxonomic scope" value="Bacteria"/>
</dbReference>
<protein>
    <submittedName>
        <fullName evidence="1">Cystathionine beta-lyase</fullName>
    </submittedName>
</protein>
<name>A0A0C1HM68_STRCV</name>
<accession>A0A0C1HM68</accession>
<dbReference type="GO" id="GO:0016829">
    <property type="term" value="F:lyase activity"/>
    <property type="evidence" value="ECO:0007669"/>
    <property type="project" value="UniProtKB-KW"/>
</dbReference>
<dbReference type="EMBL" id="JWIY01000001">
    <property type="protein sequence ID" value="KIC78399.1"/>
    <property type="molecule type" value="Genomic_DNA"/>
</dbReference>
<dbReference type="RefSeq" id="WP_039676952.1">
    <property type="nucleotide sequence ID" value="NZ_CP185263.1"/>
</dbReference>